<accession>A0A9Q0JMP4</accession>
<evidence type="ECO:0000256" key="3">
    <source>
        <dbReference type="ARBA" id="ARBA00022676"/>
    </source>
</evidence>
<name>A0A9Q0JMP4_9ROSI</name>
<dbReference type="PANTHER" id="PTHR48048:SF45">
    <property type="entry name" value="GLYCOSYLTRANSFERASE"/>
    <property type="match status" value="1"/>
</dbReference>
<keyword evidence="4 6" id="KW-0808">Transferase</keyword>
<keyword evidence="9" id="KW-1185">Reference proteome</keyword>
<dbReference type="Gene3D" id="3.40.50.2000">
    <property type="entry name" value="Glycogen Phosphorylase B"/>
    <property type="match status" value="2"/>
</dbReference>
<dbReference type="Proteomes" id="UP001141552">
    <property type="component" value="Unassembled WGS sequence"/>
</dbReference>
<dbReference type="InterPro" id="IPR035595">
    <property type="entry name" value="UDP_glycos_trans_CS"/>
</dbReference>
<dbReference type="PANTHER" id="PTHR48048">
    <property type="entry name" value="GLYCOSYLTRANSFERASE"/>
    <property type="match status" value="1"/>
</dbReference>
<dbReference type="OrthoDB" id="5835829at2759"/>
<reference evidence="8" key="2">
    <citation type="journal article" date="2023" name="Plants (Basel)">
        <title>Annotation of the Turnera subulata (Passifloraceae) Draft Genome Reveals the S-Locus Evolved after the Divergence of Turneroideae from Passifloroideae in a Stepwise Manner.</title>
        <authorList>
            <person name="Henning P.M."/>
            <person name="Roalson E.H."/>
            <person name="Mir W."/>
            <person name="McCubbin A.G."/>
            <person name="Shore J.S."/>
        </authorList>
    </citation>
    <scope>NUCLEOTIDE SEQUENCE</scope>
    <source>
        <strain evidence="8">F60SS</strain>
    </source>
</reference>
<dbReference type="FunFam" id="3.40.50.2000:FF:000056">
    <property type="entry name" value="Glycosyltransferase"/>
    <property type="match status" value="1"/>
</dbReference>
<evidence type="ECO:0000256" key="4">
    <source>
        <dbReference type="ARBA" id="ARBA00022679"/>
    </source>
</evidence>
<evidence type="ECO:0000256" key="5">
    <source>
        <dbReference type="ARBA" id="ARBA00047606"/>
    </source>
</evidence>
<dbReference type="AlphaFoldDB" id="A0A9Q0JMP4"/>
<dbReference type="InterPro" id="IPR050481">
    <property type="entry name" value="UDP-glycosyltransf_plant"/>
</dbReference>
<evidence type="ECO:0000256" key="2">
    <source>
        <dbReference type="ARBA" id="ARBA00009995"/>
    </source>
</evidence>
<dbReference type="FunFam" id="3.40.50.2000:FF:000080">
    <property type="entry name" value="Glycosyltransferase"/>
    <property type="match status" value="1"/>
</dbReference>
<evidence type="ECO:0000256" key="7">
    <source>
        <dbReference type="RuleBase" id="RU362057"/>
    </source>
</evidence>
<comment type="catalytic activity">
    <reaction evidence="5">
        <text>an anthocyanidin + UDP-alpha-D-glucose + H(+) = an anthocyanidin 3-O-beta-D-glucoside + UDP</text>
        <dbReference type="Rhea" id="RHEA:20093"/>
        <dbReference type="ChEBI" id="CHEBI:15378"/>
        <dbReference type="ChEBI" id="CHEBI:16307"/>
        <dbReference type="ChEBI" id="CHEBI:58223"/>
        <dbReference type="ChEBI" id="CHEBI:58885"/>
        <dbReference type="ChEBI" id="CHEBI:143576"/>
        <dbReference type="EC" id="2.4.1.115"/>
    </reaction>
</comment>
<organism evidence="8 9">
    <name type="scientific">Turnera subulata</name>
    <dbReference type="NCBI Taxonomy" id="218843"/>
    <lineage>
        <taxon>Eukaryota</taxon>
        <taxon>Viridiplantae</taxon>
        <taxon>Streptophyta</taxon>
        <taxon>Embryophyta</taxon>
        <taxon>Tracheophyta</taxon>
        <taxon>Spermatophyta</taxon>
        <taxon>Magnoliopsida</taxon>
        <taxon>eudicotyledons</taxon>
        <taxon>Gunneridae</taxon>
        <taxon>Pentapetalae</taxon>
        <taxon>rosids</taxon>
        <taxon>fabids</taxon>
        <taxon>Malpighiales</taxon>
        <taxon>Passifloraceae</taxon>
        <taxon>Turnera</taxon>
    </lineage>
</organism>
<evidence type="ECO:0000256" key="6">
    <source>
        <dbReference type="RuleBase" id="RU003718"/>
    </source>
</evidence>
<evidence type="ECO:0000256" key="1">
    <source>
        <dbReference type="ARBA" id="ARBA00004935"/>
    </source>
</evidence>
<comment type="pathway">
    <text evidence="1">Pigment biosynthesis; anthocyanin biosynthesis.</text>
</comment>
<comment type="caution">
    <text evidence="8">The sequence shown here is derived from an EMBL/GenBank/DDBJ whole genome shotgun (WGS) entry which is preliminary data.</text>
</comment>
<gene>
    <name evidence="8" type="ORF">Tsubulata_038580</name>
</gene>
<dbReference type="Pfam" id="PF00201">
    <property type="entry name" value="UDPGT"/>
    <property type="match status" value="1"/>
</dbReference>
<dbReference type="GO" id="GO:0047213">
    <property type="term" value="F:anthocyanidin 3-O-glucosyltransferase activity"/>
    <property type="evidence" value="ECO:0007669"/>
    <property type="project" value="UniProtKB-EC"/>
</dbReference>
<dbReference type="CDD" id="cd03784">
    <property type="entry name" value="GT1_Gtf-like"/>
    <property type="match status" value="1"/>
</dbReference>
<dbReference type="InterPro" id="IPR002213">
    <property type="entry name" value="UDP_glucos_trans"/>
</dbReference>
<dbReference type="SUPFAM" id="SSF53756">
    <property type="entry name" value="UDP-Glycosyltransferase/glycogen phosphorylase"/>
    <property type="match status" value="1"/>
</dbReference>
<keyword evidence="3 6" id="KW-0328">Glycosyltransferase</keyword>
<proteinExistence type="inferred from homology"/>
<dbReference type="EMBL" id="JAKUCV010001179">
    <property type="protein sequence ID" value="KAJ4847393.1"/>
    <property type="molecule type" value="Genomic_DNA"/>
</dbReference>
<evidence type="ECO:0000313" key="9">
    <source>
        <dbReference type="Proteomes" id="UP001141552"/>
    </source>
</evidence>
<dbReference type="EC" id="2.4.1.-" evidence="7"/>
<protein>
    <recommendedName>
        <fullName evidence="7">Glycosyltransferase</fullName>
        <ecNumber evidence="7">2.4.1.-</ecNumber>
    </recommendedName>
</protein>
<evidence type="ECO:0000313" key="8">
    <source>
        <dbReference type="EMBL" id="KAJ4847393.1"/>
    </source>
</evidence>
<reference evidence="8" key="1">
    <citation type="submission" date="2022-02" db="EMBL/GenBank/DDBJ databases">
        <authorList>
            <person name="Henning P.M."/>
            <person name="McCubbin A.G."/>
            <person name="Shore J.S."/>
        </authorList>
    </citation>
    <scope>NUCLEOTIDE SEQUENCE</scope>
    <source>
        <strain evidence="8">F60SS</strain>
        <tissue evidence="8">Leaves</tissue>
    </source>
</reference>
<sequence>MRRLELVFIPTPAIGHLIPAVEFCKLLVERNDQLSITILLMKQSFDPKLTHYCNSIAASLPSAHGIKFIDLPDVAAPAANKTFFISMIESNKSHVKAAVSQLMAGAEPPRKLAGFVVDILCTCMMEVANEFGVPSYIFSTSGAAYLGLLLHVQDLHDNQGVDSVEFKDSGAELALPGLVNPLPAKVLPSPLFDKDWLPIILDMARKFRESKGLIINTFLGLESHAITTFNENKTKMSPPVYPVGPILNLKGRSDDHIKEEEIMEWLDHQPPSSVVFLCFGCTGSFSVDQVKEIASALECCGHRFLWSLRQSRYKAGGLPVDFSDLRDVLPDGFLDRTVGHGKVIGWAPQARVLAHPSVGGFVSHCGWNSILKSIWFGVPLATWPLFAEQQFNAFEMVVELGLGVEIKMDYRRDRVMFGDEEDFVSAKEIEMGIRCVMDRNNERTKRLKELREESKKTLMDGGSSYVSMCSLIQDITDNML</sequence>
<comment type="similarity">
    <text evidence="2 6">Belongs to the UDP-glycosyltransferase family.</text>
</comment>
<dbReference type="PROSITE" id="PS00375">
    <property type="entry name" value="UDPGT"/>
    <property type="match status" value="1"/>
</dbReference>